<dbReference type="Proteomes" id="UP000266234">
    <property type="component" value="Unassembled WGS sequence"/>
</dbReference>
<feature type="chain" id="PRO_5017337818" description="Apple domain-containing protein" evidence="1">
    <location>
        <begin position="20"/>
        <end position="275"/>
    </location>
</feature>
<keyword evidence="1" id="KW-0732">Signal</keyword>
<dbReference type="EMBL" id="PXOG01000014">
    <property type="protein sequence ID" value="RGP81196.1"/>
    <property type="molecule type" value="Genomic_DNA"/>
</dbReference>
<comment type="caution">
    <text evidence="2">The sequence shown here is derived from an EMBL/GenBank/DDBJ whole genome shotgun (WGS) entry which is preliminary data.</text>
</comment>
<feature type="signal peptide" evidence="1">
    <location>
        <begin position="1"/>
        <end position="19"/>
    </location>
</feature>
<name>A0A395T9Q1_9HYPO</name>
<evidence type="ECO:0000313" key="2">
    <source>
        <dbReference type="EMBL" id="RGP81196.1"/>
    </source>
</evidence>
<dbReference type="AlphaFoldDB" id="A0A395T9Q1"/>
<reference evidence="2 3" key="1">
    <citation type="journal article" date="2018" name="PLoS Pathog.">
        <title>Evolution of structural diversity of trichothecenes, a family of toxins produced by plant pathogenic and entomopathogenic fungi.</title>
        <authorList>
            <person name="Proctor R.H."/>
            <person name="McCormick S.P."/>
            <person name="Kim H.S."/>
            <person name="Cardoza R.E."/>
            <person name="Stanley A.M."/>
            <person name="Lindo L."/>
            <person name="Kelly A."/>
            <person name="Brown D.W."/>
            <person name="Lee T."/>
            <person name="Vaughan M.M."/>
            <person name="Alexander N.J."/>
            <person name="Busman M."/>
            <person name="Gutierrez S."/>
        </authorList>
    </citation>
    <scope>NUCLEOTIDE SEQUENCE [LARGE SCALE GENOMIC DNA]</scope>
    <source>
        <strain evidence="2 3">NRRL 20695</strain>
    </source>
</reference>
<evidence type="ECO:0000313" key="3">
    <source>
        <dbReference type="Proteomes" id="UP000266234"/>
    </source>
</evidence>
<accession>A0A395T9Q1</accession>
<protein>
    <recommendedName>
        <fullName evidence="4">Apple domain-containing protein</fullName>
    </recommendedName>
</protein>
<gene>
    <name evidence="2" type="ORF">FLONG3_733</name>
</gene>
<evidence type="ECO:0000256" key="1">
    <source>
        <dbReference type="SAM" id="SignalP"/>
    </source>
</evidence>
<evidence type="ECO:0008006" key="4">
    <source>
        <dbReference type="Google" id="ProtNLM"/>
    </source>
</evidence>
<proteinExistence type="predicted"/>
<organism evidence="2 3">
    <name type="scientific">Fusarium longipes</name>
    <dbReference type="NCBI Taxonomy" id="694270"/>
    <lineage>
        <taxon>Eukaryota</taxon>
        <taxon>Fungi</taxon>
        <taxon>Dikarya</taxon>
        <taxon>Ascomycota</taxon>
        <taxon>Pezizomycotina</taxon>
        <taxon>Sordariomycetes</taxon>
        <taxon>Hypocreomycetidae</taxon>
        <taxon>Hypocreales</taxon>
        <taxon>Nectriaceae</taxon>
        <taxon>Fusarium</taxon>
    </lineage>
</organism>
<sequence>MKFSASAIAIILGVTHATATTTCVNGQREVIAPGYTVEYKCDVAKLGGPKVNAESANACAELARDAGVSASTYNPATKKCVVAADDGKEVASKGSILMFRVPEPEPEVIEDPFLPEEKDPFAPDLEEEVAACLEREKESEAAKKECLDREAALKVDSDKIKADSESVKAEKAKVDARLKDLMAANCPTQHGKYSVINNREYRVWCSRHHDANGFKEELKDIHTLADCADECTRRSWCVYAHQGIHQTLCRLYDRKISAATQPGLSTPQWHCAVKK</sequence>
<keyword evidence="3" id="KW-1185">Reference proteome</keyword>
<dbReference type="OrthoDB" id="5403707at2759"/>